<dbReference type="EMBL" id="JAJBMB010000022">
    <property type="protein sequence ID" value="MCB5447379.1"/>
    <property type="molecule type" value="Genomic_DNA"/>
</dbReference>
<dbReference type="SMART" id="SM00850">
    <property type="entry name" value="LytTR"/>
    <property type="match status" value="1"/>
</dbReference>
<dbReference type="PANTHER" id="PTHR37299:SF1">
    <property type="entry name" value="STAGE 0 SPORULATION PROTEIN A HOMOLOG"/>
    <property type="match status" value="1"/>
</dbReference>
<keyword evidence="4" id="KW-0238">DNA-binding</keyword>
<dbReference type="Proteomes" id="UP001299409">
    <property type="component" value="Unassembled WGS sequence"/>
</dbReference>
<gene>
    <name evidence="4" type="ORF">LIP50_14330</name>
</gene>
<evidence type="ECO:0000259" key="3">
    <source>
        <dbReference type="PROSITE" id="PS50930"/>
    </source>
</evidence>
<evidence type="ECO:0000256" key="2">
    <source>
        <dbReference type="ARBA" id="ARBA00024867"/>
    </source>
</evidence>
<dbReference type="Pfam" id="PF00072">
    <property type="entry name" value="Response_reg"/>
    <property type="match status" value="1"/>
</dbReference>
<dbReference type="InterPro" id="IPR007492">
    <property type="entry name" value="LytTR_DNA-bd_dom"/>
</dbReference>
<dbReference type="PANTHER" id="PTHR37299">
    <property type="entry name" value="TRANSCRIPTIONAL REGULATOR-RELATED"/>
    <property type="match status" value="1"/>
</dbReference>
<dbReference type="SMART" id="SM00448">
    <property type="entry name" value="REC"/>
    <property type="match status" value="1"/>
</dbReference>
<comment type="function">
    <text evidence="2">May play the central regulatory role in sporulation. It may be an element of the effector pathway responsible for the activation of sporulation genes in response to nutritional stress. Spo0A may act in concert with spo0H (a sigma factor) to control the expression of some genes that are critical to the sporulation process.</text>
</comment>
<evidence type="ECO:0000313" key="5">
    <source>
        <dbReference type="Proteomes" id="UP001299409"/>
    </source>
</evidence>
<name>A0ABS8D0Y1_9FIRM</name>
<evidence type="ECO:0000313" key="4">
    <source>
        <dbReference type="EMBL" id="MCB5447379.1"/>
    </source>
</evidence>
<evidence type="ECO:0000256" key="1">
    <source>
        <dbReference type="ARBA" id="ARBA00018672"/>
    </source>
</evidence>
<keyword evidence="5" id="KW-1185">Reference proteome</keyword>
<comment type="caution">
    <text evidence="4">The sequence shown here is derived from an EMBL/GenBank/DDBJ whole genome shotgun (WGS) entry which is preliminary data.</text>
</comment>
<dbReference type="InterPro" id="IPR046947">
    <property type="entry name" value="LytR-like"/>
</dbReference>
<sequence length="234" mass="27720">MNIDIKICEDDEIQLKYIEEKVKIILNDTNYNIECFTSAGDLLNSNLEKIDILILDLDLGTDWGIEVAKEIRARKINCEIIFLTALEDYSREGYKVKAFRYILKDDNMYFELEESIKECIKELQNENKKIKIDTNQGEYYLDIYEILYLEVFSKEVNIHTNDNVYKVMLPINVFEKKLKPYYFFRCHKSYIINLKKVTRIEKSNVFIGNILVPVSKYKFKEFKNLLAKALGDIL</sequence>
<reference evidence="4 5" key="1">
    <citation type="submission" date="2021-10" db="EMBL/GenBank/DDBJ databases">
        <title>Collection of gut derived symbiotic bacterial strains cultured from healthy donors.</title>
        <authorList>
            <person name="Lin H."/>
            <person name="Littmann E."/>
            <person name="Claire K."/>
            <person name="Pamer E."/>
        </authorList>
    </citation>
    <scope>NUCLEOTIDE SEQUENCE [LARGE SCALE GENOMIC DNA]</scope>
    <source>
        <strain evidence="4 5">MSK.17.68</strain>
    </source>
</reference>
<feature type="domain" description="HTH LytTR-type" evidence="3">
    <location>
        <begin position="130"/>
        <end position="228"/>
    </location>
</feature>
<dbReference type="InterPro" id="IPR011006">
    <property type="entry name" value="CheY-like_superfamily"/>
</dbReference>
<organism evidence="4 5">
    <name type="scientific">Intestinibacter bartlettii</name>
    <dbReference type="NCBI Taxonomy" id="261299"/>
    <lineage>
        <taxon>Bacteria</taxon>
        <taxon>Bacillati</taxon>
        <taxon>Bacillota</taxon>
        <taxon>Clostridia</taxon>
        <taxon>Peptostreptococcales</taxon>
        <taxon>Peptostreptococcaceae</taxon>
        <taxon>Intestinibacter</taxon>
    </lineage>
</organism>
<dbReference type="Gene3D" id="3.40.50.2300">
    <property type="match status" value="1"/>
</dbReference>
<dbReference type="PROSITE" id="PS50930">
    <property type="entry name" value="HTH_LYTTR"/>
    <property type="match status" value="1"/>
</dbReference>
<accession>A0ABS8D0Y1</accession>
<dbReference type="RefSeq" id="WP_226914401.1">
    <property type="nucleotide sequence ID" value="NZ_BAABXU010000001.1"/>
</dbReference>
<protein>
    <recommendedName>
        <fullName evidence="1">Stage 0 sporulation protein A homolog</fullName>
    </recommendedName>
</protein>
<dbReference type="SUPFAM" id="SSF52172">
    <property type="entry name" value="CheY-like"/>
    <property type="match status" value="1"/>
</dbReference>
<dbReference type="InterPro" id="IPR001789">
    <property type="entry name" value="Sig_transdc_resp-reg_receiver"/>
</dbReference>
<dbReference type="Gene3D" id="2.40.50.1020">
    <property type="entry name" value="LytTr DNA-binding domain"/>
    <property type="match status" value="1"/>
</dbReference>
<dbReference type="GO" id="GO:0003677">
    <property type="term" value="F:DNA binding"/>
    <property type="evidence" value="ECO:0007669"/>
    <property type="project" value="UniProtKB-KW"/>
</dbReference>
<dbReference type="Pfam" id="PF04397">
    <property type="entry name" value="LytTR"/>
    <property type="match status" value="1"/>
</dbReference>
<proteinExistence type="predicted"/>